<dbReference type="Proteomes" id="UP000472273">
    <property type="component" value="Unplaced"/>
</dbReference>
<sequence length="72" mass="8382">MQAFSALMYSSIREVWRVKFTLAKIRKAAQELLTIDEKDQRRLFEGNALLSYCINRWATEPILHHPVKSTCG</sequence>
<keyword evidence="2" id="KW-1185">Reference proteome</keyword>
<organism evidence="1 2">
    <name type="scientific">Pseudonaja textilis</name>
    <name type="common">Eastern brown snake</name>
    <dbReference type="NCBI Taxonomy" id="8673"/>
    <lineage>
        <taxon>Eukaryota</taxon>
        <taxon>Metazoa</taxon>
        <taxon>Chordata</taxon>
        <taxon>Craniata</taxon>
        <taxon>Vertebrata</taxon>
        <taxon>Euteleostomi</taxon>
        <taxon>Lepidosauria</taxon>
        <taxon>Squamata</taxon>
        <taxon>Bifurcata</taxon>
        <taxon>Unidentata</taxon>
        <taxon>Episquamata</taxon>
        <taxon>Toxicofera</taxon>
        <taxon>Serpentes</taxon>
        <taxon>Colubroidea</taxon>
        <taxon>Elapidae</taxon>
        <taxon>Hydrophiinae</taxon>
        <taxon>Pseudonaja</taxon>
    </lineage>
</organism>
<proteinExistence type="predicted"/>
<dbReference type="Ensembl" id="ENSPTXT00000009612.1">
    <property type="protein sequence ID" value="ENSPTXP00000009296.1"/>
    <property type="gene ID" value="ENSPTXG00000006666.1"/>
</dbReference>
<accession>A0A670YL51</accession>
<name>A0A670YL51_PSETE</name>
<protein>
    <submittedName>
        <fullName evidence="1">Uncharacterized protein</fullName>
    </submittedName>
</protein>
<dbReference type="GeneTree" id="ENSGT00940000166607"/>
<reference evidence="1" key="1">
    <citation type="submission" date="2025-08" db="UniProtKB">
        <authorList>
            <consortium name="Ensembl"/>
        </authorList>
    </citation>
    <scope>IDENTIFICATION</scope>
</reference>
<evidence type="ECO:0000313" key="1">
    <source>
        <dbReference type="Ensembl" id="ENSPTXP00000009296.1"/>
    </source>
</evidence>
<evidence type="ECO:0000313" key="2">
    <source>
        <dbReference type="Proteomes" id="UP000472273"/>
    </source>
</evidence>
<reference evidence="1" key="2">
    <citation type="submission" date="2025-09" db="UniProtKB">
        <authorList>
            <consortium name="Ensembl"/>
        </authorList>
    </citation>
    <scope>IDENTIFICATION</scope>
</reference>
<dbReference type="AlphaFoldDB" id="A0A670YL51"/>